<dbReference type="CDD" id="cd09272">
    <property type="entry name" value="RNase_HI_RT_Ty1"/>
    <property type="match status" value="1"/>
</dbReference>
<keyword evidence="1" id="KW-0378">Hydrolase</keyword>
<evidence type="ECO:0000256" key="1">
    <source>
        <dbReference type="ARBA" id="ARBA00022750"/>
    </source>
</evidence>
<dbReference type="SUPFAM" id="SSF53098">
    <property type="entry name" value="Ribonuclease H-like"/>
    <property type="match status" value="1"/>
</dbReference>
<dbReference type="AlphaFoldDB" id="A0AAV7EAE9"/>
<evidence type="ECO:0000256" key="2">
    <source>
        <dbReference type="SAM" id="MobiDB-lite"/>
    </source>
</evidence>
<dbReference type="PROSITE" id="PS50994">
    <property type="entry name" value="INTEGRASE"/>
    <property type="match status" value="1"/>
</dbReference>
<dbReference type="Proteomes" id="UP000825729">
    <property type="component" value="Unassembled WGS sequence"/>
</dbReference>
<evidence type="ECO:0000259" key="3">
    <source>
        <dbReference type="PROSITE" id="PS50994"/>
    </source>
</evidence>
<dbReference type="InterPro" id="IPR054722">
    <property type="entry name" value="PolX-like_BBD"/>
</dbReference>
<accession>A0AAV7EAE9</accession>
<sequence length="1074" mass="119666">MGFVDGSIQPPPQFSTADSSTVTPEYIQWYALDQTIQSWIVATLSNAVIGQTIGLTSASAMWHKLQRVYASTSEGRLNHLRFTLQTLRKGPSLNVAARGHCGGGRVGRGRHSRGRGQNSGRGFERNQQDQSDSSNRPLCQICNKRGHTAIQCHNRFNLSYQPSAPPEAHSAQLDNSSDSVWYIDYGASHHISSDASLLTDSGSYNGPDQVMLSNRSGLPISAIGTLNLTPSLPLQGVLSVPSSLKNLLSVSKLTSDHNCQVILDSNGFRGRSRNDLYVIDHNASPSCLLSSVSDFSFWHRRLGHPGASVMCHVFRNHNIVVSDSTNNTCHACRIIKSTTLPFTSSQTRAPSKLHTILADIWGPCPITSINGYRYYISFIRVENQFLAKIKVFQSDGGTEFMSKKFQALPSTSGIHHNVSCPYTPQQNSLVERKHRHIVKMGMTLLAQASMPKSHWDSAFATSVYIINRLPTPILHSKCSFDVLDGKQPDYSLLRVFGCLCYPHLRSYSAHKLEDRSTACIFLGYHPNYKGYKCLDVTRNKLYVSRNAVFDETIFPYSQPALLLTPKPSSSSTAPLIPLLPLPPIVPSPVSSTVPIAAIPNVTHTGRWAIGRKWIFRVKTNPDGSIDRYKARLVAKGFNQREGQDYFETFSPVVKPVTIRTVLTLAVGRNWSIRQLDVNNAFLNSNLDEETHPDTFCRLHKSLYELKQSPRAWYQRLTSYLIDLGFALSKVDSSLLVRYTSTATIFVLIYINDIIIIGSSAKDIACLVANLQREFSIKDLGALYYFLGIEVTSLQSGLHLAQTKLTTHILSRLGLSEVKPLYTPIVTGSKLSKYEGTPLYDPSLYRGTVGALQFLILTRPDIQYAINQACQFQQNPTNIHWSTVKRILRFLKGTLRYGLVIHPSSNLGVDIYSDADWDGCPVDRRSITGFCIFLCGSLISWSSKKQPMVARSSAEAEYRALTIAAAEATWVLQLFKELKVFVSNPPIIWCDNLSATYIAANPVFHGRVKHVELDYHFIRERVTSGLLQVKYISTHDQVADVFTKGLSKSQFVKFLSKLHVFSKPLSLSGNVRHHV</sequence>
<dbReference type="InterPro" id="IPR025724">
    <property type="entry name" value="GAG-pre-integrase_dom"/>
</dbReference>
<evidence type="ECO:0000313" key="4">
    <source>
        <dbReference type="EMBL" id="KAG9444821.1"/>
    </source>
</evidence>
<dbReference type="PANTHER" id="PTHR11439">
    <property type="entry name" value="GAG-POL-RELATED RETROTRANSPOSON"/>
    <property type="match status" value="1"/>
</dbReference>
<dbReference type="Pfam" id="PF25597">
    <property type="entry name" value="SH3_retrovirus"/>
    <property type="match status" value="1"/>
</dbReference>
<proteinExistence type="predicted"/>
<name>A0AAV7EAE9_ARIFI</name>
<dbReference type="GO" id="GO:0015074">
    <property type="term" value="P:DNA integration"/>
    <property type="evidence" value="ECO:0007669"/>
    <property type="project" value="InterPro"/>
</dbReference>
<dbReference type="PANTHER" id="PTHR11439:SF455">
    <property type="entry name" value="RLK (RECEPTOR-LIKE PROTEIN KINASE) 8, PUTATIVE-RELATED"/>
    <property type="match status" value="1"/>
</dbReference>
<dbReference type="InterPro" id="IPR043502">
    <property type="entry name" value="DNA/RNA_pol_sf"/>
</dbReference>
<protein>
    <recommendedName>
        <fullName evidence="3">Integrase catalytic domain-containing protein</fullName>
    </recommendedName>
</protein>
<dbReference type="GO" id="GO:0003676">
    <property type="term" value="F:nucleic acid binding"/>
    <property type="evidence" value="ECO:0007669"/>
    <property type="project" value="InterPro"/>
</dbReference>
<dbReference type="InterPro" id="IPR013103">
    <property type="entry name" value="RVT_2"/>
</dbReference>
<feature type="domain" description="Integrase catalytic" evidence="3">
    <location>
        <begin position="281"/>
        <end position="496"/>
    </location>
</feature>
<dbReference type="SUPFAM" id="SSF56672">
    <property type="entry name" value="DNA/RNA polymerases"/>
    <property type="match status" value="1"/>
</dbReference>
<keyword evidence="5" id="KW-1185">Reference proteome</keyword>
<dbReference type="InterPro" id="IPR001584">
    <property type="entry name" value="Integrase_cat-core"/>
</dbReference>
<dbReference type="InterPro" id="IPR012337">
    <property type="entry name" value="RNaseH-like_sf"/>
</dbReference>
<dbReference type="Pfam" id="PF13976">
    <property type="entry name" value="gag_pre-integrs"/>
    <property type="match status" value="1"/>
</dbReference>
<dbReference type="GO" id="GO:0004190">
    <property type="term" value="F:aspartic-type endopeptidase activity"/>
    <property type="evidence" value="ECO:0007669"/>
    <property type="project" value="UniProtKB-KW"/>
</dbReference>
<dbReference type="Pfam" id="PF22936">
    <property type="entry name" value="Pol_BBD"/>
    <property type="match status" value="1"/>
</dbReference>
<dbReference type="Pfam" id="PF07727">
    <property type="entry name" value="RVT_2"/>
    <property type="match status" value="1"/>
</dbReference>
<reference evidence="4 5" key="1">
    <citation type="submission" date="2021-07" db="EMBL/GenBank/DDBJ databases">
        <title>The Aristolochia fimbriata genome: insights into angiosperm evolution, floral development and chemical biosynthesis.</title>
        <authorList>
            <person name="Jiao Y."/>
        </authorList>
    </citation>
    <scope>NUCLEOTIDE SEQUENCE [LARGE SCALE GENOMIC DNA]</scope>
    <source>
        <strain evidence="4">IBCAS-2021</strain>
        <tissue evidence="4">Leaf</tissue>
    </source>
</reference>
<dbReference type="InterPro" id="IPR057670">
    <property type="entry name" value="SH3_retrovirus"/>
</dbReference>
<keyword evidence="1" id="KW-0645">Protease</keyword>
<comment type="caution">
    <text evidence="4">The sequence shown here is derived from an EMBL/GenBank/DDBJ whole genome shotgun (WGS) entry which is preliminary data.</text>
</comment>
<evidence type="ECO:0000313" key="5">
    <source>
        <dbReference type="Proteomes" id="UP000825729"/>
    </source>
</evidence>
<dbReference type="InterPro" id="IPR036397">
    <property type="entry name" value="RNaseH_sf"/>
</dbReference>
<feature type="compositionally biased region" description="Polar residues" evidence="2">
    <location>
        <begin position="128"/>
        <end position="137"/>
    </location>
</feature>
<organism evidence="4 5">
    <name type="scientific">Aristolochia fimbriata</name>
    <name type="common">White veined hardy Dutchman's pipe vine</name>
    <dbReference type="NCBI Taxonomy" id="158543"/>
    <lineage>
        <taxon>Eukaryota</taxon>
        <taxon>Viridiplantae</taxon>
        <taxon>Streptophyta</taxon>
        <taxon>Embryophyta</taxon>
        <taxon>Tracheophyta</taxon>
        <taxon>Spermatophyta</taxon>
        <taxon>Magnoliopsida</taxon>
        <taxon>Magnoliidae</taxon>
        <taxon>Piperales</taxon>
        <taxon>Aristolochiaceae</taxon>
        <taxon>Aristolochia</taxon>
    </lineage>
</organism>
<keyword evidence="1" id="KW-0064">Aspartyl protease</keyword>
<dbReference type="EMBL" id="JAINDJ010000006">
    <property type="protein sequence ID" value="KAG9444821.1"/>
    <property type="molecule type" value="Genomic_DNA"/>
</dbReference>
<gene>
    <name evidence="4" type="ORF">H6P81_016161</name>
</gene>
<dbReference type="Gene3D" id="3.30.420.10">
    <property type="entry name" value="Ribonuclease H-like superfamily/Ribonuclease H"/>
    <property type="match status" value="1"/>
</dbReference>
<feature type="region of interest" description="Disordered" evidence="2">
    <location>
        <begin position="98"/>
        <end position="137"/>
    </location>
</feature>